<evidence type="ECO:0000259" key="1">
    <source>
        <dbReference type="PROSITE" id="PS51186"/>
    </source>
</evidence>
<feature type="domain" description="N-acetyltransferase" evidence="1">
    <location>
        <begin position="65"/>
        <end position="232"/>
    </location>
</feature>
<dbReference type="PANTHER" id="PTHR43138">
    <property type="entry name" value="ACETYLTRANSFERASE, GNAT FAMILY"/>
    <property type="match status" value="1"/>
</dbReference>
<evidence type="ECO:0000313" key="3">
    <source>
        <dbReference type="Proteomes" id="UP000007431"/>
    </source>
</evidence>
<dbReference type="InParanoid" id="D8Q9X2"/>
<dbReference type="OrthoDB" id="10264707at2759"/>
<dbReference type="EMBL" id="GL377308">
    <property type="protein sequence ID" value="EFI95304.1"/>
    <property type="molecule type" value="Genomic_DNA"/>
</dbReference>
<proteinExistence type="predicted"/>
<dbReference type="PANTHER" id="PTHR43138:SF1">
    <property type="entry name" value="N-ACETYLTRANSFERASE ACA1"/>
    <property type="match status" value="1"/>
</dbReference>
<dbReference type="PROSITE" id="PS51186">
    <property type="entry name" value="GNAT"/>
    <property type="match status" value="1"/>
</dbReference>
<dbReference type="OMA" id="MEQPMAL"/>
<dbReference type="Pfam" id="PF00583">
    <property type="entry name" value="Acetyltransf_1"/>
    <property type="match status" value="1"/>
</dbReference>
<protein>
    <recommendedName>
        <fullName evidence="1">N-acetyltransferase domain-containing protein</fullName>
    </recommendedName>
</protein>
<sequence length="241" mass="26209">MSAYGAIAAREGAALPSTLWALRKPTADGKTHVTVHHLTLKTAREFPGLPEYLCKVFGDELERGLTYPQEGPITQAAFEAYFFAADVFVAVLQGDEPVAASNKPGSAVDVDVAKAAAGRRWEDCLVGYYYVKPNYPGRSSHICNAGFVVPPQHRGGGFGVVLADTYLHYAPKLGYQASVFNLVYVNNVASIRLWERLGFTKAGRIPRAGRLKRADGNGEEYVDAWVFYKSFIQDGSAPEGS</sequence>
<dbReference type="GeneID" id="9591627"/>
<dbReference type="GO" id="GO:0005634">
    <property type="term" value="C:nucleus"/>
    <property type="evidence" value="ECO:0007669"/>
    <property type="project" value="TreeGrafter"/>
</dbReference>
<dbReference type="GO" id="GO:0016747">
    <property type="term" value="F:acyltransferase activity, transferring groups other than amino-acyl groups"/>
    <property type="evidence" value="ECO:0007669"/>
    <property type="project" value="InterPro"/>
</dbReference>
<dbReference type="AlphaFoldDB" id="D8Q9X2"/>
<dbReference type="Gene3D" id="3.40.630.30">
    <property type="match status" value="1"/>
</dbReference>
<dbReference type="Proteomes" id="UP000007431">
    <property type="component" value="Unassembled WGS sequence"/>
</dbReference>
<gene>
    <name evidence="2" type="ORF">SCHCODRAFT_85589</name>
</gene>
<evidence type="ECO:0000313" key="2">
    <source>
        <dbReference type="EMBL" id="EFI95304.1"/>
    </source>
</evidence>
<organism evidence="3">
    <name type="scientific">Schizophyllum commune (strain H4-8 / FGSC 9210)</name>
    <name type="common">Split gill fungus</name>
    <dbReference type="NCBI Taxonomy" id="578458"/>
    <lineage>
        <taxon>Eukaryota</taxon>
        <taxon>Fungi</taxon>
        <taxon>Dikarya</taxon>
        <taxon>Basidiomycota</taxon>
        <taxon>Agaricomycotina</taxon>
        <taxon>Agaricomycetes</taxon>
        <taxon>Agaricomycetidae</taxon>
        <taxon>Agaricales</taxon>
        <taxon>Schizophyllaceae</taxon>
        <taxon>Schizophyllum</taxon>
    </lineage>
</organism>
<keyword evidence="3" id="KW-1185">Reference proteome</keyword>
<name>D8Q9X2_SCHCM</name>
<dbReference type="InterPro" id="IPR052742">
    <property type="entry name" value="Mito_N-acetyltransferase"/>
</dbReference>
<dbReference type="eggNOG" id="ENOG502QRFX">
    <property type="taxonomic scope" value="Eukaryota"/>
</dbReference>
<dbReference type="STRING" id="578458.D8Q9X2"/>
<dbReference type="InterPro" id="IPR000182">
    <property type="entry name" value="GNAT_dom"/>
</dbReference>
<reference evidence="2 3" key="1">
    <citation type="journal article" date="2010" name="Nat. Biotechnol.">
        <title>Genome sequence of the model mushroom Schizophyllum commune.</title>
        <authorList>
            <person name="Ohm R.A."/>
            <person name="de Jong J.F."/>
            <person name="Lugones L.G."/>
            <person name="Aerts A."/>
            <person name="Kothe E."/>
            <person name="Stajich J.E."/>
            <person name="de Vries R.P."/>
            <person name="Record E."/>
            <person name="Levasseur A."/>
            <person name="Baker S.E."/>
            <person name="Bartholomew K.A."/>
            <person name="Coutinho P.M."/>
            <person name="Erdmann S."/>
            <person name="Fowler T.J."/>
            <person name="Gathman A.C."/>
            <person name="Lombard V."/>
            <person name="Henrissat B."/>
            <person name="Knabe N."/>
            <person name="Kuees U."/>
            <person name="Lilly W.W."/>
            <person name="Lindquist E."/>
            <person name="Lucas S."/>
            <person name="Magnuson J.K."/>
            <person name="Piumi F."/>
            <person name="Raudaskoski M."/>
            <person name="Salamov A."/>
            <person name="Schmutz J."/>
            <person name="Schwarze F.W.M.R."/>
            <person name="vanKuyk P.A."/>
            <person name="Horton J.S."/>
            <person name="Grigoriev I.V."/>
            <person name="Woesten H.A.B."/>
        </authorList>
    </citation>
    <scope>NUCLEOTIDE SEQUENCE [LARGE SCALE GENOMIC DNA]</scope>
    <source>
        <strain evidence="3">H4-8 / FGSC 9210</strain>
    </source>
</reference>
<dbReference type="SUPFAM" id="SSF55729">
    <property type="entry name" value="Acyl-CoA N-acyltransferases (Nat)"/>
    <property type="match status" value="1"/>
</dbReference>
<dbReference type="KEGG" id="scm:SCHCO_02631275"/>
<dbReference type="InterPro" id="IPR016181">
    <property type="entry name" value="Acyl_CoA_acyltransferase"/>
</dbReference>
<dbReference type="VEuPathDB" id="FungiDB:SCHCODRAFT_02631275"/>
<accession>D8Q9X2</accession>
<dbReference type="HOGENOM" id="CLU_013985_42_1_1"/>
<dbReference type="RefSeq" id="XP_003030207.1">
    <property type="nucleotide sequence ID" value="XM_003030161.1"/>
</dbReference>